<name>A0AAF0E9L2_9BASI</name>
<dbReference type="Proteomes" id="UP001214415">
    <property type="component" value="Chromosome 1"/>
</dbReference>
<gene>
    <name evidence="1" type="ORF">MEQU1_000177</name>
</gene>
<organism evidence="1 2">
    <name type="scientific">Malassezia equina</name>
    <dbReference type="NCBI Taxonomy" id="1381935"/>
    <lineage>
        <taxon>Eukaryota</taxon>
        <taxon>Fungi</taxon>
        <taxon>Dikarya</taxon>
        <taxon>Basidiomycota</taxon>
        <taxon>Ustilaginomycotina</taxon>
        <taxon>Malasseziomycetes</taxon>
        <taxon>Malasseziales</taxon>
        <taxon>Malasseziaceae</taxon>
        <taxon>Malassezia</taxon>
    </lineage>
</organism>
<reference evidence="1" key="1">
    <citation type="submission" date="2023-03" db="EMBL/GenBank/DDBJ databases">
        <title>Mating type loci evolution in Malassezia.</title>
        <authorList>
            <person name="Coelho M.A."/>
        </authorList>
    </citation>
    <scope>NUCLEOTIDE SEQUENCE</scope>
    <source>
        <strain evidence="1">CBS 12830</strain>
    </source>
</reference>
<evidence type="ECO:0000313" key="1">
    <source>
        <dbReference type="EMBL" id="WFD21525.1"/>
    </source>
</evidence>
<keyword evidence="2" id="KW-1185">Reference proteome</keyword>
<evidence type="ECO:0000313" key="2">
    <source>
        <dbReference type="Proteomes" id="UP001214415"/>
    </source>
</evidence>
<dbReference type="AlphaFoldDB" id="A0AAF0E9L2"/>
<protein>
    <submittedName>
        <fullName evidence="1">Uncharacterized protein</fullName>
    </submittedName>
</protein>
<proteinExistence type="predicted"/>
<dbReference type="EMBL" id="CP119900">
    <property type="protein sequence ID" value="WFD21525.1"/>
    <property type="molecule type" value="Genomic_DNA"/>
</dbReference>
<sequence length="549" mass="62255">MKASIVTVTSPQLRTLAEVQAFRWRNYSGLEACEQLDLHHTWANTSYPVSHKDVHPDGGIVVPGDPLEALRNASATPILRSMLVEWRARHGSGRPYHKRWWVGHVSLPDKERAKWPIGPGEYVSRGGVPNKAPVTPWDGEDMPRISGEPVPIRAPVHGTIVWSDVFRRAMPPFEGPEAGVNDEFVYAIQLQDAWGFVHQLLGFDEQAIRVNVGRTVQPGDILGYAPVDPVNAIPPSRQPPFDPPKRYKEEGFEPFPFRFRKLEIRVALPPATWRGAIYDPNAEGWTYIHPQLVYHPGRHRPSHMAPLYDPYPTKYANGNKNKPTSLVMYPMNLAPPLPELVELFVSFPTFMESPGDVDDAMDPLTLYALEWAVVRDDDTIQSLCTNASVYWRRSFEHSKLERRMGRLDDPDFLFAHYVPHVRLGGLMGHSFPVERHSQFDEKARQIVYAVTRTRFGVPTMQGLWNTTQEGHSGLFRLAVRARGITGDATCIEDVVHLENVSTWRGALVQSTVRFLLHPPMLIPLPFSLMPIIDHLVRWIGILLDQLQHL</sequence>
<accession>A0AAF0E9L2</accession>